<feature type="region of interest" description="Disordered" evidence="2">
    <location>
        <begin position="443"/>
        <end position="515"/>
    </location>
</feature>
<feature type="compositionally biased region" description="Polar residues" evidence="2">
    <location>
        <begin position="443"/>
        <end position="472"/>
    </location>
</feature>
<evidence type="ECO:0000256" key="1">
    <source>
        <dbReference type="ARBA" id="ARBA00010702"/>
    </source>
</evidence>
<dbReference type="InterPro" id="IPR005502">
    <property type="entry name" value="Ribosyl_crysJ1"/>
</dbReference>
<dbReference type="Gene3D" id="1.10.4080.10">
    <property type="entry name" value="ADP-ribosylation/Crystallin J1"/>
    <property type="match status" value="1"/>
</dbReference>
<organism evidence="3 4">
    <name type="scientific">Polyodon spathula</name>
    <name type="common">North American paddlefish</name>
    <name type="synonym">Squalus spathula</name>
    <dbReference type="NCBI Taxonomy" id="7913"/>
    <lineage>
        <taxon>Eukaryota</taxon>
        <taxon>Metazoa</taxon>
        <taxon>Chordata</taxon>
        <taxon>Craniata</taxon>
        <taxon>Vertebrata</taxon>
        <taxon>Euteleostomi</taxon>
        <taxon>Actinopterygii</taxon>
        <taxon>Chondrostei</taxon>
        <taxon>Acipenseriformes</taxon>
        <taxon>Polyodontidae</taxon>
        <taxon>Polyodon</taxon>
    </lineage>
</organism>
<comment type="caution">
    <text evidence="3">The sequence shown here is derived from an EMBL/GenBank/DDBJ whole genome shotgun (WGS) entry which is preliminary data.</text>
</comment>
<dbReference type="PANTHER" id="PTHR16222:SF23">
    <property type="entry name" value="INACTIVE ADP-RIBOSYLTRANSFERASE ARH2"/>
    <property type="match status" value="1"/>
</dbReference>
<sequence>MENYKAAMVLVEVGNAVGYQNTRQGYWKCLQKFKEFEDTHYLDKVVQPPAQWEVPLDILMHMATAEVLTAGLDSWQSFYRELAKKYLIALAGVQNSNEDLGHDPSTKSGPELKCAAAGRGMCIGMCYSKPEQLHDLIQASIECGRMTHSYPAGFLGSLCTALFTSYAIQGKPVSQWGRLMLGVMSQAEKYCRKKIALFSDYSENWFYFEAKWLFYLQHRTIDKDGCDNPVFPENYDAKERHKLYKRWSSESSGRRKGLEITLIIYDALLAAGNDWNKLCQRAMIHGGNESTGAIAGCLYGLLYGIENVPKCILQNLRLKEQLERLGKGLYHVAHGESSCVCKDYISPCENSTSLRQIVRNLASKRTVDEINNLLNYMSLLEKDNSKAVESDSEAKEKQQQAAAKPRLTRFQLLQCRFTKFGIKNKMEKLILNEPGKEKITLNKVQPSDGANNFAQNTTQQGPSERQNKSTDINTHRLGVTKETESTDNITVSKKQEDHHTQLNKQTADHHSLSTKLGTTSSISQVDVKIAPAESLVDTAPVMLPTSAEELQKESWTESAVLVSLKCAPCNPNQIFVYKSPTIHPQVEHTEISTSPKIQTDSDSESQTSQTETQYKTKLACSETQNCSEQIATEIPSHGLDGNNQSLYADKVSPATQHKEVRASVIQDKSLEHELCEKTSPKDRFEMNPPTTPNYDADRLPGTGQRCKSNIKEAISQVHKAKSEECATLSASELAQTVRLPLEAIVDEPIKGCTEIPVSSVLSVTPVVGIKVALEQKHSEHEKVADQLACVARAREVAKPETLTEEARLPGMWHVPSMSNSRRGDKNTKTLPWKYKVHSYAEPIEVHQASRPTARVVLRASELIMLS</sequence>
<dbReference type="InterPro" id="IPR050792">
    <property type="entry name" value="ADP-ribosylglycohydrolase"/>
</dbReference>
<evidence type="ECO:0000256" key="2">
    <source>
        <dbReference type="SAM" id="MobiDB-lite"/>
    </source>
</evidence>
<dbReference type="Proteomes" id="UP001166093">
    <property type="component" value="Unassembled WGS sequence"/>
</dbReference>
<feature type="non-terminal residue" evidence="3">
    <location>
        <position position="1"/>
    </location>
</feature>
<dbReference type="SUPFAM" id="SSF101478">
    <property type="entry name" value="ADP-ribosylglycohydrolase"/>
    <property type="match status" value="1"/>
</dbReference>
<feature type="region of interest" description="Disordered" evidence="2">
    <location>
        <begin position="588"/>
        <end position="610"/>
    </location>
</feature>
<name>A0ABS2XJD5_POLSP</name>
<reference evidence="3" key="1">
    <citation type="journal article" date="2021" name="Cell">
        <title>Tracing the genetic footprints of vertebrate landing in non-teleost ray-finned fishes.</title>
        <authorList>
            <person name="Bi X."/>
            <person name="Wang K."/>
            <person name="Yang L."/>
            <person name="Pan H."/>
            <person name="Jiang H."/>
            <person name="Wei Q."/>
            <person name="Fang M."/>
            <person name="Yu H."/>
            <person name="Zhu C."/>
            <person name="Cai Y."/>
            <person name="He Y."/>
            <person name="Gan X."/>
            <person name="Zeng H."/>
            <person name="Yu D."/>
            <person name="Zhu Y."/>
            <person name="Jiang H."/>
            <person name="Qiu Q."/>
            <person name="Yang H."/>
            <person name="Zhang Y.E."/>
            <person name="Wang W."/>
            <person name="Zhu M."/>
            <person name="He S."/>
            <person name="Zhang G."/>
        </authorList>
    </citation>
    <scope>NUCLEOTIDE SEQUENCE</scope>
    <source>
        <strain evidence="3">Pddl_001</strain>
    </source>
</reference>
<evidence type="ECO:0000313" key="3">
    <source>
        <dbReference type="EMBL" id="MBN3274404.1"/>
    </source>
</evidence>
<comment type="similarity">
    <text evidence="1">Belongs to the ADP-ribosylglycohydrolase family.</text>
</comment>
<evidence type="ECO:0000313" key="4">
    <source>
        <dbReference type="Proteomes" id="UP001166093"/>
    </source>
</evidence>
<feature type="compositionally biased region" description="Basic and acidic residues" evidence="2">
    <location>
        <begin position="493"/>
        <end position="511"/>
    </location>
</feature>
<dbReference type="InterPro" id="IPR036705">
    <property type="entry name" value="Ribosyl_crysJ1_sf"/>
</dbReference>
<accession>A0ABS2XJD5</accession>
<dbReference type="PANTHER" id="PTHR16222">
    <property type="entry name" value="ADP-RIBOSYLGLYCOHYDROLASE"/>
    <property type="match status" value="1"/>
</dbReference>
<keyword evidence="4" id="KW-1185">Reference proteome</keyword>
<feature type="compositionally biased region" description="Low complexity" evidence="2">
    <location>
        <begin position="598"/>
        <end position="610"/>
    </location>
</feature>
<feature type="non-terminal residue" evidence="3">
    <location>
        <position position="866"/>
    </location>
</feature>
<proteinExistence type="inferred from homology"/>
<gene>
    <name evidence="3" type="primary">Adprhl1_1</name>
    <name evidence="3" type="ORF">GTO93_0012382</name>
</gene>
<feature type="region of interest" description="Disordered" evidence="2">
    <location>
        <begin position="680"/>
        <end position="701"/>
    </location>
</feature>
<protein>
    <submittedName>
        <fullName evidence="3">ARHL1 protein</fullName>
    </submittedName>
</protein>
<dbReference type="Pfam" id="PF03747">
    <property type="entry name" value="ADP_ribosyl_GH"/>
    <property type="match status" value="1"/>
</dbReference>
<dbReference type="EMBL" id="JAAWVQ010039404">
    <property type="protein sequence ID" value="MBN3274404.1"/>
    <property type="molecule type" value="Genomic_DNA"/>
</dbReference>